<accession>A0ABV6L4Z3</accession>
<evidence type="ECO:0000313" key="1">
    <source>
        <dbReference type="EMBL" id="MFC0514554.1"/>
    </source>
</evidence>
<dbReference type="Proteomes" id="UP001589828">
    <property type="component" value="Unassembled WGS sequence"/>
</dbReference>
<evidence type="ECO:0000313" key="2">
    <source>
        <dbReference type="Proteomes" id="UP001589828"/>
    </source>
</evidence>
<sequence length="599" mass="63515">MMLSAVNTSPVHIMYLRKKNTWYSVRDGNWTDPNIWSSNGNGRRGHKYPQEGDNVVVSHSVLINDNLFVSSGNVINDLTVTGKLSFSNSGAPSFNVMGNLYAENGTIDLTGGSGLQFNVYSAVTRFGTLLPGTLGQVGFVGSCSQYISKPLSGDFYRIYIFDPKYVYGNIPVTKYVMYDLAGVAVVGSYQVILELGNYDVEFNSAGFTLTGYNPPGVIPALSRKGTGTTVFKGLCTGYSGMDLGNNPVEFRNGLSGGGTINAGLVNFTTNNQSIRGSVATTPTTPVLIGLGLTLTLEGSTAIQGGITGTDAASIFYCSPGSNLTLGGAASEPMVTGQWNLAGFVTYSFTSGSFVIKKPSYDNFNIFNSNCAYVLGTDVTCSTFSFFQSSLDLANYNLTVNGAMSIQAAQLKRTGTGNTIIKGLFSYGGYSQIDLGSSTLELQAGLRTLTNFDNNNWKMGTLLMSTVNQTFSVNNAGNYLNLTGNIEIAPGLTVTNISNITVTGNINGQNASSVFDCQGLTTYQGTQAPMQTGILRCNTASNTFDYALKGNQDVTPGTYRNLTLSGSGIKKLSGNVSVINIYKLSSPATLDNNGFTLTNP</sequence>
<reference evidence="1 2" key="1">
    <citation type="submission" date="2024-09" db="EMBL/GenBank/DDBJ databases">
        <authorList>
            <person name="Sun Q."/>
            <person name="Mori K."/>
        </authorList>
    </citation>
    <scope>NUCLEOTIDE SEQUENCE [LARGE SCALE GENOMIC DNA]</scope>
    <source>
        <strain evidence="1 2">NCAIM B.02415</strain>
    </source>
</reference>
<evidence type="ECO:0008006" key="3">
    <source>
        <dbReference type="Google" id="ProtNLM"/>
    </source>
</evidence>
<proteinExistence type="predicted"/>
<organism evidence="1 2">
    <name type="scientific">Mucilaginibacter angelicae</name>
    <dbReference type="NCBI Taxonomy" id="869718"/>
    <lineage>
        <taxon>Bacteria</taxon>
        <taxon>Pseudomonadati</taxon>
        <taxon>Bacteroidota</taxon>
        <taxon>Sphingobacteriia</taxon>
        <taxon>Sphingobacteriales</taxon>
        <taxon>Sphingobacteriaceae</taxon>
        <taxon>Mucilaginibacter</taxon>
    </lineage>
</organism>
<protein>
    <recommendedName>
        <fullName evidence="3">G8 domain-containing protein</fullName>
    </recommendedName>
</protein>
<gene>
    <name evidence="1" type="ORF">ACFFGT_10090</name>
</gene>
<comment type="caution">
    <text evidence="1">The sequence shown here is derived from an EMBL/GenBank/DDBJ whole genome shotgun (WGS) entry which is preliminary data.</text>
</comment>
<dbReference type="RefSeq" id="WP_377022398.1">
    <property type="nucleotide sequence ID" value="NZ_JBHLTS010000021.1"/>
</dbReference>
<name>A0ABV6L4Z3_9SPHI</name>
<keyword evidence="2" id="KW-1185">Reference proteome</keyword>
<dbReference type="EMBL" id="JBHLTS010000021">
    <property type="protein sequence ID" value="MFC0514554.1"/>
    <property type="molecule type" value="Genomic_DNA"/>
</dbReference>